<evidence type="ECO:0000256" key="3">
    <source>
        <dbReference type="ARBA" id="ARBA00022452"/>
    </source>
</evidence>
<keyword evidence="10" id="KW-1185">Reference proteome</keyword>
<keyword evidence="7" id="KW-0998">Cell outer membrane</keyword>
<dbReference type="EMBL" id="RAPN01000001">
    <property type="protein sequence ID" value="RKD92459.1"/>
    <property type="molecule type" value="Genomic_DNA"/>
</dbReference>
<feature type="chain" id="PRO_5019286889" evidence="8">
    <location>
        <begin position="24"/>
        <end position="425"/>
    </location>
</feature>
<feature type="signal peptide" evidence="8">
    <location>
        <begin position="1"/>
        <end position="23"/>
    </location>
</feature>
<proteinExistence type="inferred from homology"/>
<evidence type="ECO:0000313" key="10">
    <source>
        <dbReference type="Proteomes" id="UP000283387"/>
    </source>
</evidence>
<comment type="subcellular location">
    <subcellularLocation>
        <location evidence="1">Cell outer membrane</location>
        <topology evidence="1">Multi-pass membrane protein</topology>
    </subcellularLocation>
</comment>
<keyword evidence="5 8" id="KW-0732">Signal</keyword>
<organism evidence="9 10">
    <name type="scientific">Mangrovibacterium diazotrophicum</name>
    <dbReference type="NCBI Taxonomy" id="1261403"/>
    <lineage>
        <taxon>Bacteria</taxon>
        <taxon>Pseudomonadati</taxon>
        <taxon>Bacteroidota</taxon>
        <taxon>Bacteroidia</taxon>
        <taxon>Marinilabiliales</taxon>
        <taxon>Prolixibacteraceae</taxon>
        <taxon>Mangrovibacterium</taxon>
    </lineage>
</organism>
<dbReference type="GO" id="GO:0009279">
    <property type="term" value="C:cell outer membrane"/>
    <property type="evidence" value="ECO:0007669"/>
    <property type="project" value="UniProtKB-SubCell"/>
</dbReference>
<evidence type="ECO:0000256" key="2">
    <source>
        <dbReference type="ARBA" id="ARBA00008163"/>
    </source>
</evidence>
<comment type="similarity">
    <text evidence="2">Belongs to the OmpP1/FadL family.</text>
</comment>
<name>A0A419WAI8_9BACT</name>
<evidence type="ECO:0000256" key="1">
    <source>
        <dbReference type="ARBA" id="ARBA00004571"/>
    </source>
</evidence>
<keyword evidence="6" id="KW-0472">Membrane</keyword>
<dbReference type="Proteomes" id="UP000283387">
    <property type="component" value="Unassembled WGS sequence"/>
</dbReference>
<dbReference type="AlphaFoldDB" id="A0A419WAI8"/>
<evidence type="ECO:0000313" key="9">
    <source>
        <dbReference type="EMBL" id="RKD92459.1"/>
    </source>
</evidence>
<dbReference type="RefSeq" id="WP_120273663.1">
    <property type="nucleotide sequence ID" value="NZ_RAPN01000001.1"/>
</dbReference>
<dbReference type="Gene3D" id="2.40.160.60">
    <property type="entry name" value="Outer membrane protein transport protein (OMPP1/FadL/TodX)"/>
    <property type="match status" value="1"/>
</dbReference>
<evidence type="ECO:0000256" key="7">
    <source>
        <dbReference type="ARBA" id="ARBA00023237"/>
    </source>
</evidence>
<comment type="caution">
    <text evidence="9">The sequence shown here is derived from an EMBL/GenBank/DDBJ whole genome shotgun (WGS) entry which is preliminary data.</text>
</comment>
<dbReference type="OrthoDB" id="9922at2"/>
<evidence type="ECO:0000256" key="8">
    <source>
        <dbReference type="SAM" id="SignalP"/>
    </source>
</evidence>
<dbReference type="GO" id="GO:0015483">
    <property type="term" value="F:long-chain fatty acid transporting porin activity"/>
    <property type="evidence" value="ECO:0007669"/>
    <property type="project" value="TreeGrafter"/>
</dbReference>
<evidence type="ECO:0000256" key="4">
    <source>
        <dbReference type="ARBA" id="ARBA00022692"/>
    </source>
</evidence>
<evidence type="ECO:0000256" key="5">
    <source>
        <dbReference type="ARBA" id="ARBA00022729"/>
    </source>
</evidence>
<dbReference type="InterPro" id="IPR005017">
    <property type="entry name" value="OMPP1/FadL/TodX"/>
</dbReference>
<reference evidence="9 10" key="1">
    <citation type="submission" date="2018-09" db="EMBL/GenBank/DDBJ databases">
        <title>Genomic Encyclopedia of Archaeal and Bacterial Type Strains, Phase II (KMG-II): from individual species to whole genera.</title>
        <authorList>
            <person name="Goeker M."/>
        </authorList>
    </citation>
    <scope>NUCLEOTIDE SEQUENCE [LARGE SCALE GENOMIC DNA]</scope>
    <source>
        <strain evidence="9 10">DSM 27148</strain>
    </source>
</reference>
<sequence>MKRTWKKIVLAGSFCLAVVAAQATDGYFGVGYGTINKGLAGAGVAYYQGSLINGNPAGAVWLGKKYQLGIELFNPNRQFTVTGTPTGDPYFGLMPGTVKSESKVFFMPTLGANWMLGEKSALSVSIFGNGGMNTDYPTAVFYDSESESTGVNLAQLFADVTYSLKIAENHSVGVTGVLAYQYFEAKGLKTFGDYGFSSDPANLTNNGNSGSTGVGVKVGYMGQLFDGFTVGAMYQSKVYMSEFDEYAGLFAEQGDFDIPASWTAGFAWDVTDAFTVMADVKQIFYSGVKSIANPMMPNIGMAMMGDAGYLLGADNGPGFGWKDVTVVKLGVSCSAVEKWTFRAGYSIGENPVPESEVMFNILAPGVITNQLGFGLTRDMGEKGSQLHFALNYALNNDVTGSNPMDPGQTIKLEMNQLEIEFGISF</sequence>
<dbReference type="Pfam" id="PF03349">
    <property type="entry name" value="Toluene_X"/>
    <property type="match status" value="1"/>
</dbReference>
<accession>A0A419WAI8</accession>
<gene>
    <name evidence="9" type="ORF">BC643_2832</name>
</gene>
<keyword evidence="4" id="KW-0812">Transmembrane</keyword>
<keyword evidence="3" id="KW-1134">Transmembrane beta strand</keyword>
<dbReference type="SUPFAM" id="SSF56935">
    <property type="entry name" value="Porins"/>
    <property type="match status" value="1"/>
</dbReference>
<dbReference type="PANTHER" id="PTHR35093">
    <property type="entry name" value="OUTER MEMBRANE PROTEIN NMB0088-RELATED"/>
    <property type="match status" value="1"/>
</dbReference>
<evidence type="ECO:0000256" key="6">
    <source>
        <dbReference type="ARBA" id="ARBA00023136"/>
    </source>
</evidence>
<protein>
    <submittedName>
        <fullName evidence="9">Long-chain fatty acid transport protein</fullName>
    </submittedName>
</protein>
<dbReference type="PANTHER" id="PTHR35093:SF8">
    <property type="entry name" value="OUTER MEMBRANE PROTEIN NMB0088-RELATED"/>
    <property type="match status" value="1"/>
</dbReference>